<comment type="caution">
    <text evidence="2">The sequence shown here is derived from an EMBL/GenBank/DDBJ whole genome shotgun (WGS) entry which is preliminary data.</text>
</comment>
<protein>
    <submittedName>
        <fullName evidence="2">Uncharacterized protein</fullName>
    </submittedName>
</protein>
<reference evidence="2 3" key="1">
    <citation type="journal article" date="2020" name="BMC Genomics">
        <title>Correction to: Identification and distribution of gene clusters required for synthesis of sphingolipid metabolism inhibitors in diverse species of the filamentous fungus Fusarium.</title>
        <authorList>
            <person name="Kim H.S."/>
            <person name="Lohmar J.M."/>
            <person name="Busman M."/>
            <person name="Brown D.W."/>
            <person name="Naumann T.A."/>
            <person name="Divon H.H."/>
            <person name="Lysoe E."/>
            <person name="Uhlig S."/>
            <person name="Proctor R.H."/>
        </authorList>
    </citation>
    <scope>NUCLEOTIDE SEQUENCE [LARGE SCALE GENOMIC DNA]</scope>
    <source>
        <strain evidence="2 3">NRRL 25214</strain>
    </source>
</reference>
<evidence type="ECO:0000256" key="1">
    <source>
        <dbReference type="SAM" id="MobiDB-lite"/>
    </source>
</evidence>
<gene>
    <name evidence="2" type="ORF">FANTH_6512</name>
</gene>
<proteinExistence type="predicted"/>
<accession>A0A8H4ZJJ4</accession>
<sequence length="370" mass="42024">MSDDYLDFRPIGKLQGRFHLADPVNISSTASRRPHVRAYLEYMYPDLEPSLDKRWAAATLAVCRTYTSKGAENVHAPLFDFLVDCAVWDDYFFEIKCQHESLVKTPRWPFRITPEMMQDNHPSSREYAEYVKNVRREKRKTAKRGAMRSDISAKAVPSNDSSSSVPQVPLPTPNPTTHTASNGAVDSLSPSPSTGPPEINPEALTRSPPRGSSEQQQRQDLWELAGGESTFRPPIIGPFQMKLLEFAPLNSVVTGPDFEDLKRITKDFLPRVLALKIEITTNYSRDADFDEVLTLMFANGCGDKTYDRVELVRFWGYMTEWLSKVYHGEPTILHEHLFDAVMSSNRKLEPVSANLDDLYFMHSRLCKNGD</sequence>
<keyword evidence="3" id="KW-1185">Reference proteome</keyword>
<evidence type="ECO:0000313" key="2">
    <source>
        <dbReference type="EMBL" id="KAF5247255.1"/>
    </source>
</evidence>
<dbReference type="EMBL" id="JABEVY010000142">
    <property type="protein sequence ID" value="KAF5247255.1"/>
    <property type="molecule type" value="Genomic_DNA"/>
</dbReference>
<feature type="compositionally biased region" description="Polar residues" evidence="1">
    <location>
        <begin position="175"/>
        <end position="192"/>
    </location>
</feature>
<dbReference type="AlphaFoldDB" id="A0A8H4ZJJ4"/>
<feature type="compositionally biased region" description="Polar residues" evidence="1">
    <location>
        <begin position="210"/>
        <end position="219"/>
    </location>
</feature>
<organism evidence="2 3">
    <name type="scientific">Fusarium anthophilum</name>
    <dbReference type="NCBI Taxonomy" id="48485"/>
    <lineage>
        <taxon>Eukaryota</taxon>
        <taxon>Fungi</taxon>
        <taxon>Dikarya</taxon>
        <taxon>Ascomycota</taxon>
        <taxon>Pezizomycotina</taxon>
        <taxon>Sordariomycetes</taxon>
        <taxon>Hypocreomycetidae</taxon>
        <taxon>Hypocreales</taxon>
        <taxon>Nectriaceae</taxon>
        <taxon>Fusarium</taxon>
        <taxon>Fusarium fujikuroi species complex</taxon>
    </lineage>
</organism>
<evidence type="ECO:0000313" key="3">
    <source>
        <dbReference type="Proteomes" id="UP000573603"/>
    </source>
</evidence>
<dbReference type="Proteomes" id="UP000573603">
    <property type="component" value="Unassembled WGS sequence"/>
</dbReference>
<name>A0A8H4ZJJ4_9HYPO</name>
<feature type="compositionally biased region" description="Basic residues" evidence="1">
    <location>
        <begin position="136"/>
        <end position="146"/>
    </location>
</feature>
<feature type="region of interest" description="Disordered" evidence="1">
    <location>
        <begin position="136"/>
        <end position="219"/>
    </location>
</feature>